<dbReference type="InterPro" id="IPR036736">
    <property type="entry name" value="ACP-like_sf"/>
</dbReference>
<dbReference type="InterPro" id="IPR045851">
    <property type="entry name" value="AMP-bd_C_sf"/>
</dbReference>
<organism evidence="2 3">
    <name type="scientific">Desulfuromonas acetoxidans (strain DSM 684 / 11070)</name>
    <dbReference type="NCBI Taxonomy" id="281689"/>
    <lineage>
        <taxon>Bacteria</taxon>
        <taxon>Pseudomonadati</taxon>
        <taxon>Thermodesulfobacteriota</taxon>
        <taxon>Desulfuromonadia</taxon>
        <taxon>Desulfuromonadales</taxon>
        <taxon>Desulfuromonadaceae</taxon>
        <taxon>Desulfuromonas</taxon>
    </lineage>
</organism>
<protein>
    <submittedName>
        <fullName evidence="2">AMP-dependent synthetase and ligase</fullName>
    </submittedName>
</protein>
<dbReference type="Gene3D" id="3.30.300.30">
    <property type="match status" value="1"/>
</dbReference>
<comment type="caution">
    <text evidence="2">The sequence shown here is derived from an EMBL/GenBank/DDBJ whole genome shotgun (WGS) entry which is preliminary data.</text>
</comment>
<keyword evidence="3" id="KW-1185">Reference proteome</keyword>
<proteinExistence type="predicted"/>
<dbReference type="RefSeq" id="WP_006001774.1">
    <property type="nucleotide sequence ID" value="NZ_AAEW02000015.1"/>
</dbReference>
<dbReference type="SUPFAM" id="SSF47336">
    <property type="entry name" value="ACP-like"/>
    <property type="match status" value="1"/>
</dbReference>
<evidence type="ECO:0000313" key="3">
    <source>
        <dbReference type="Proteomes" id="UP000005695"/>
    </source>
</evidence>
<dbReference type="SMART" id="SM00563">
    <property type="entry name" value="PlsC"/>
    <property type="match status" value="1"/>
</dbReference>
<dbReference type="InterPro" id="IPR002123">
    <property type="entry name" value="Plipid/glycerol_acylTrfase"/>
</dbReference>
<dbReference type="GO" id="GO:0016878">
    <property type="term" value="F:acid-thiol ligase activity"/>
    <property type="evidence" value="ECO:0007669"/>
    <property type="project" value="UniProtKB-ARBA"/>
</dbReference>
<evidence type="ECO:0000313" key="2">
    <source>
        <dbReference type="EMBL" id="EAT14945.1"/>
    </source>
</evidence>
<name>Q1JXL7_DESA6</name>
<dbReference type="InterPro" id="IPR009081">
    <property type="entry name" value="PP-bd_ACP"/>
</dbReference>
<dbReference type="Pfam" id="PF01553">
    <property type="entry name" value="Acyltransferase"/>
    <property type="match status" value="1"/>
</dbReference>
<dbReference type="Proteomes" id="UP000005695">
    <property type="component" value="Unassembled WGS sequence"/>
</dbReference>
<reference evidence="2" key="1">
    <citation type="submission" date="2006-05" db="EMBL/GenBank/DDBJ databases">
        <title>Annotation of the draft genome assembly of Desulfuromonas acetoxidans DSM 684.</title>
        <authorList>
            <consortium name="US DOE Joint Genome Institute (JGI-ORNL)"/>
            <person name="Larimer F."/>
            <person name="Land M."/>
            <person name="Hauser L."/>
        </authorList>
    </citation>
    <scope>NUCLEOTIDE SEQUENCE [LARGE SCALE GENOMIC DNA]</scope>
    <source>
        <strain evidence="2">DSM 684</strain>
    </source>
</reference>
<keyword evidence="2" id="KW-0436">Ligase</keyword>
<dbReference type="Pfam" id="PF00550">
    <property type="entry name" value="PP-binding"/>
    <property type="match status" value="1"/>
</dbReference>
<dbReference type="SUPFAM" id="SSF69593">
    <property type="entry name" value="Glycerol-3-phosphate (1)-acyltransferase"/>
    <property type="match status" value="1"/>
</dbReference>
<evidence type="ECO:0000259" key="1">
    <source>
        <dbReference type="PROSITE" id="PS50075"/>
    </source>
</evidence>
<accession>Q1JXL7</accession>
<dbReference type="PROSITE" id="PS50075">
    <property type="entry name" value="CARRIER"/>
    <property type="match status" value="1"/>
</dbReference>
<dbReference type="Gene3D" id="1.10.1200.10">
    <property type="entry name" value="ACP-like"/>
    <property type="match status" value="1"/>
</dbReference>
<dbReference type="OrthoDB" id="9799237at2"/>
<dbReference type="InterPro" id="IPR000873">
    <property type="entry name" value="AMP-dep_synth/lig_dom"/>
</dbReference>
<dbReference type="Gene3D" id="3.40.50.12780">
    <property type="entry name" value="N-terminal domain of ligase-like"/>
    <property type="match status" value="1"/>
</dbReference>
<dbReference type="EMBL" id="AAEW02000015">
    <property type="protein sequence ID" value="EAT14945.1"/>
    <property type="molecule type" value="Genomic_DNA"/>
</dbReference>
<dbReference type="PANTHER" id="PTHR43767:SF1">
    <property type="entry name" value="NONRIBOSOMAL PEPTIDE SYNTHASE PES1 (EUROFUNG)-RELATED"/>
    <property type="match status" value="1"/>
</dbReference>
<sequence length="879" mass="97458">MFRSFILFILRTLLRLRYRIDIKGLDRIRRDGKVGMLFLPNHPALVDPLIVNVALQQHFSVRPLADRAQADHPVTGFLLNKMQALLIPDLSQQSNQGERGDVAEALQLMERSLEQGEHLLVYPAGRIYRGPNEELRGSSAVDRLVKAVPEARVVLVRTSGLWGSRFSRAHGDKPHFFKTLLAMLPKLLVNGLVFMPKRTVTVEFIEEADFPRQGSRQEINGYLETFYNEVAQPAFTVPDYFWQGNQTRELPAPTQAQFSSDASHIPAATRQLVEEKLKEISGHHKIKDDMTLAYDLGLDSLAVMEFLTWLNEEFSVDVENLDALQRVSDCLLAARGEGLGFSAEPLKPVADGWFDQRSDKTLAFRQADNLAELILYQAKNNPDQVIVADQQGGAKTWRQLLTGVLALQPLLREIEEDSIAIMLPSSVAACLCWLAVVFSGKRPVLLNWTTGERYMSHALEQTGTTRVLTSALLIEKLRTRGVDVGKVNAVWLAMENLVGQLTLVDKLKARLKGQFFSFFLSTKKIHDTAAVLFTSGSEALPKSVSLSHRNILTNMDDMTQVIPLKESDRLLGMLPPFHSLGLSGTIVMPLCLGLRTAYYPNPTDGAILAQHVEAYRCSVVVGTPTFLAAIAGSAHENQLQSLRMIFTGAEKCPEATYQLLAERCPQSIVCEGYGVTECSPLVSVNSPNNPVPGTIGQVMPSMDYQLVHPETLQPLPEDQAGILVVRGPNVFNGYLEKSVKSPFIVLDGKAWYNTGDLVRRNKQGGLTFCGRLKRFVKLGGEMISLPAIEEIIASAPELQSRSVEGDGPLIAVEAINPDSHAELVLFSRVPLEREQVNQVIRDAGLSPLHNIRQIRMVDEIPVLGTGKTNYRALREMLAE</sequence>
<dbReference type="InterPro" id="IPR042099">
    <property type="entry name" value="ANL_N_sf"/>
</dbReference>
<reference evidence="2" key="2">
    <citation type="submission" date="2006-05" db="EMBL/GenBank/DDBJ databases">
        <title>Sequencing of the draft genome and assembly of Desulfuromonas acetoxidans DSM 684.</title>
        <authorList>
            <consortium name="US DOE Joint Genome Institute (JGI-PGF)"/>
            <person name="Copeland A."/>
            <person name="Lucas S."/>
            <person name="Lapidus A."/>
            <person name="Barry K."/>
            <person name="Detter J.C."/>
            <person name="Glavina del Rio T."/>
            <person name="Hammon N."/>
            <person name="Israni S."/>
            <person name="Dalin E."/>
            <person name="Tice H."/>
            <person name="Bruce D."/>
            <person name="Pitluck S."/>
            <person name="Richardson P."/>
        </authorList>
    </citation>
    <scope>NUCLEOTIDE SEQUENCE [LARGE SCALE GENOMIC DNA]</scope>
    <source>
        <strain evidence="2">DSM 684</strain>
    </source>
</reference>
<dbReference type="GO" id="GO:0016746">
    <property type="term" value="F:acyltransferase activity"/>
    <property type="evidence" value="ECO:0007669"/>
    <property type="project" value="InterPro"/>
</dbReference>
<dbReference type="CDD" id="cd07989">
    <property type="entry name" value="LPLAT_AGPAT-like"/>
    <property type="match status" value="1"/>
</dbReference>
<dbReference type="AlphaFoldDB" id="Q1JXL7"/>
<feature type="domain" description="Carrier" evidence="1">
    <location>
        <begin position="263"/>
        <end position="340"/>
    </location>
</feature>
<dbReference type="PANTHER" id="PTHR43767">
    <property type="entry name" value="LONG-CHAIN-FATTY-ACID--COA LIGASE"/>
    <property type="match status" value="1"/>
</dbReference>
<dbReference type="SUPFAM" id="SSF56801">
    <property type="entry name" value="Acetyl-CoA synthetase-like"/>
    <property type="match status" value="1"/>
</dbReference>
<dbReference type="Pfam" id="PF00501">
    <property type="entry name" value="AMP-binding"/>
    <property type="match status" value="1"/>
</dbReference>
<gene>
    <name evidence="2" type="ORF">Dace_0723</name>
</gene>
<dbReference type="InterPro" id="IPR050237">
    <property type="entry name" value="ATP-dep_AMP-bd_enzyme"/>
</dbReference>